<name>A0ABT0ISC3_9HYPH</name>
<protein>
    <submittedName>
        <fullName evidence="2">DUF1127 domain-containing protein</fullName>
    </submittedName>
</protein>
<dbReference type="EMBL" id="JALPRY010000012">
    <property type="protein sequence ID" value="MCK8780754.1"/>
    <property type="molecule type" value="Genomic_DNA"/>
</dbReference>
<evidence type="ECO:0000313" key="2">
    <source>
        <dbReference type="EMBL" id="MCK8780754.1"/>
    </source>
</evidence>
<dbReference type="RefSeq" id="WP_248683317.1">
    <property type="nucleotide sequence ID" value="NZ_JALPRY010000012.1"/>
</dbReference>
<gene>
    <name evidence="2" type="ORF">M0654_12235</name>
</gene>
<dbReference type="InterPro" id="IPR009506">
    <property type="entry name" value="YjiS-like"/>
</dbReference>
<feature type="domain" description="YjiS-like" evidence="1">
    <location>
        <begin position="32"/>
        <end position="63"/>
    </location>
</feature>
<organism evidence="2 3">
    <name type="scientific">Neorhizobium turbinariae</name>
    <dbReference type="NCBI Taxonomy" id="2937795"/>
    <lineage>
        <taxon>Bacteria</taxon>
        <taxon>Pseudomonadati</taxon>
        <taxon>Pseudomonadota</taxon>
        <taxon>Alphaproteobacteria</taxon>
        <taxon>Hyphomicrobiales</taxon>
        <taxon>Rhizobiaceae</taxon>
        <taxon>Rhizobium/Agrobacterium group</taxon>
        <taxon>Neorhizobium</taxon>
    </lineage>
</organism>
<comment type="caution">
    <text evidence="2">The sequence shown here is derived from an EMBL/GenBank/DDBJ whole genome shotgun (WGS) entry which is preliminary data.</text>
</comment>
<dbReference type="Proteomes" id="UP001202827">
    <property type="component" value="Unassembled WGS sequence"/>
</dbReference>
<proteinExistence type="predicted"/>
<sequence length="99" mass="11138">MSTTQCGTDLDLLHERRKPAGFVAGIMVRTTSVWRALRNRMVANSLYDLDDYQLNDIGITRRDVIAALEHSSVLDDPTRLLAGAARQHSRTRFARTPGR</sequence>
<keyword evidence="3" id="KW-1185">Reference proteome</keyword>
<dbReference type="Pfam" id="PF06568">
    <property type="entry name" value="YjiS-like"/>
    <property type="match status" value="1"/>
</dbReference>
<reference evidence="2 3" key="1">
    <citation type="submission" date="2022-04" db="EMBL/GenBank/DDBJ databases">
        <title>Rhizobium coralii sp. nov., isolated from coral Turbinaria peltata.</title>
        <authorList>
            <person name="Sun H."/>
        </authorList>
    </citation>
    <scope>NUCLEOTIDE SEQUENCE [LARGE SCALE GENOMIC DNA]</scope>
    <source>
        <strain evidence="2 3">NTR19</strain>
    </source>
</reference>
<accession>A0ABT0ISC3</accession>
<evidence type="ECO:0000259" key="1">
    <source>
        <dbReference type="Pfam" id="PF06568"/>
    </source>
</evidence>
<evidence type="ECO:0000313" key="3">
    <source>
        <dbReference type="Proteomes" id="UP001202827"/>
    </source>
</evidence>